<name>H2Y3P0_CIOIN</name>
<keyword evidence="3" id="KW-1185">Reference proteome</keyword>
<dbReference type="EMBL" id="EAAA01001630">
    <property type="status" value="NOT_ANNOTATED_CDS"/>
    <property type="molecule type" value="Genomic_DNA"/>
</dbReference>
<proteinExistence type="predicted"/>
<dbReference type="HOGENOM" id="CLU_2003091_0_0_1"/>
<keyword evidence="1" id="KW-0472">Membrane</keyword>
<feature type="transmembrane region" description="Helical" evidence="1">
    <location>
        <begin position="77"/>
        <end position="98"/>
    </location>
</feature>
<dbReference type="InParanoid" id="H2Y3P0"/>
<dbReference type="AlphaFoldDB" id="H2Y3P0"/>
<dbReference type="Proteomes" id="UP000008144">
    <property type="component" value="Chromosome 3"/>
</dbReference>
<keyword evidence="1" id="KW-1133">Transmembrane helix</keyword>
<reference evidence="2" key="2">
    <citation type="journal article" date="2008" name="Genome Biol.">
        <title>Improved genome assembly and evidence-based global gene model set for the chordate Ciona intestinalis: new insight into intron and operon populations.</title>
        <authorList>
            <person name="Satou Y."/>
            <person name="Mineta K."/>
            <person name="Ogasawara M."/>
            <person name="Sasakura Y."/>
            <person name="Shoguchi E."/>
            <person name="Ueno K."/>
            <person name="Yamada L."/>
            <person name="Matsumoto J."/>
            <person name="Wasserscheid J."/>
            <person name="Dewar K."/>
            <person name="Wiley G.B."/>
            <person name="Macmil S.L."/>
            <person name="Roe B.A."/>
            <person name="Zeller R.W."/>
            <person name="Hastings K.E."/>
            <person name="Lemaire P."/>
            <person name="Lindquist E."/>
            <person name="Endo T."/>
            <person name="Hotta K."/>
            <person name="Inaba K."/>
        </authorList>
    </citation>
    <scope>NUCLEOTIDE SEQUENCE [LARGE SCALE GENOMIC DNA]</scope>
    <source>
        <strain evidence="2">wild type</strain>
    </source>
</reference>
<protein>
    <submittedName>
        <fullName evidence="2">Uncharacterized LOC100179974</fullName>
    </submittedName>
</protein>
<reference evidence="2" key="3">
    <citation type="submission" date="2025-08" db="UniProtKB">
        <authorList>
            <consortium name="Ensembl"/>
        </authorList>
    </citation>
    <scope>IDENTIFICATION</scope>
</reference>
<evidence type="ECO:0000313" key="2">
    <source>
        <dbReference type="Ensembl" id="ENSCINP00000036525.1"/>
    </source>
</evidence>
<dbReference type="RefSeq" id="XP_002131427.1">
    <property type="nucleotide sequence ID" value="XM_002131391.5"/>
</dbReference>
<keyword evidence="1" id="KW-0812">Transmembrane</keyword>
<reference evidence="3" key="1">
    <citation type="journal article" date="2002" name="Science">
        <title>The draft genome of Ciona intestinalis: insights into chordate and vertebrate origins.</title>
        <authorList>
            <person name="Dehal P."/>
            <person name="Satou Y."/>
            <person name="Campbell R.K."/>
            <person name="Chapman J."/>
            <person name="Degnan B."/>
            <person name="De Tomaso A."/>
            <person name="Davidson B."/>
            <person name="Di Gregorio A."/>
            <person name="Gelpke M."/>
            <person name="Goodstein D.M."/>
            <person name="Harafuji N."/>
            <person name="Hastings K.E."/>
            <person name="Ho I."/>
            <person name="Hotta K."/>
            <person name="Huang W."/>
            <person name="Kawashima T."/>
            <person name="Lemaire P."/>
            <person name="Martinez D."/>
            <person name="Meinertzhagen I.A."/>
            <person name="Necula S."/>
            <person name="Nonaka M."/>
            <person name="Putnam N."/>
            <person name="Rash S."/>
            <person name="Saiga H."/>
            <person name="Satake M."/>
            <person name="Terry A."/>
            <person name="Yamada L."/>
            <person name="Wang H.G."/>
            <person name="Awazu S."/>
            <person name="Azumi K."/>
            <person name="Boore J."/>
            <person name="Branno M."/>
            <person name="Chin-Bow S."/>
            <person name="DeSantis R."/>
            <person name="Doyle S."/>
            <person name="Francino P."/>
            <person name="Keys D.N."/>
            <person name="Haga S."/>
            <person name="Hayashi H."/>
            <person name="Hino K."/>
            <person name="Imai K.S."/>
            <person name="Inaba K."/>
            <person name="Kano S."/>
            <person name="Kobayashi K."/>
            <person name="Kobayashi M."/>
            <person name="Lee B.I."/>
            <person name="Makabe K.W."/>
            <person name="Manohar C."/>
            <person name="Matassi G."/>
            <person name="Medina M."/>
            <person name="Mochizuki Y."/>
            <person name="Mount S."/>
            <person name="Morishita T."/>
            <person name="Miura S."/>
            <person name="Nakayama A."/>
            <person name="Nishizaka S."/>
            <person name="Nomoto H."/>
            <person name="Ohta F."/>
            <person name="Oishi K."/>
            <person name="Rigoutsos I."/>
            <person name="Sano M."/>
            <person name="Sasaki A."/>
            <person name="Sasakura Y."/>
            <person name="Shoguchi E."/>
            <person name="Shin-i T."/>
            <person name="Spagnuolo A."/>
            <person name="Stainier D."/>
            <person name="Suzuki M.M."/>
            <person name="Tassy O."/>
            <person name="Takatori N."/>
            <person name="Tokuoka M."/>
            <person name="Yagi K."/>
            <person name="Yoshizaki F."/>
            <person name="Wada S."/>
            <person name="Zhang C."/>
            <person name="Hyatt P.D."/>
            <person name="Larimer F."/>
            <person name="Detter C."/>
            <person name="Doggett N."/>
            <person name="Glavina T."/>
            <person name="Hawkins T."/>
            <person name="Richardson P."/>
            <person name="Lucas S."/>
            <person name="Kohara Y."/>
            <person name="Levine M."/>
            <person name="Satoh N."/>
            <person name="Rokhsar D.S."/>
        </authorList>
    </citation>
    <scope>NUCLEOTIDE SEQUENCE [LARGE SCALE GENOMIC DNA]</scope>
</reference>
<dbReference type="KEGG" id="cin:100179974"/>
<evidence type="ECO:0000313" key="3">
    <source>
        <dbReference type="Proteomes" id="UP000008144"/>
    </source>
</evidence>
<feature type="transmembrane region" description="Helical" evidence="1">
    <location>
        <begin position="46"/>
        <end position="71"/>
    </location>
</feature>
<accession>H2Y3P0</accession>
<evidence type="ECO:0000256" key="1">
    <source>
        <dbReference type="SAM" id="Phobius"/>
    </source>
</evidence>
<sequence>MAVMTVKEVSAITALVTFMLVNRYLTFGAVQITGFACYLKQGISMTVYYFGSCIGGPIVGASATTLATVLWSAVIGIKVYCIELLWGFSFNLITGYFYEHLVKWGSSVKSCEELPLPEICRAIF</sequence>
<dbReference type="Ensembl" id="ENSCINT00000035762.1">
    <property type="protein sequence ID" value="ENSCINP00000036525.1"/>
    <property type="gene ID" value="ENSCING00000020661.1"/>
</dbReference>
<dbReference type="GeneID" id="100179974"/>
<feature type="transmembrane region" description="Helical" evidence="1">
    <location>
        <begin position="12"/>
        <end position="39"/>
    </location>
</feature>
<reference evidence="2" key="4">
    <citation type="submission" date="2025-09" db="UniProtKB">
        <authorList>
            <consortium name="Ensembl"/>
        </authorList>
    </citation>
    <scope>IDENTIFICATION</scope>
</reference>
<accession>A0A1W2WMQ8</accession>
<gene>
    <name evidence="2" type="primary">LOC100179974</name>
</gene>
<organism evidence="2 3">
    <name type="scientific">Ciona intestinalis</name>
    <name type="common">Transparent sea squirt</name>
    <name type="synonym">Ascidia intestinalis</name>
    <dbReference type="NCBI Taxonomy" id="7719"/>
    <lineage>
        <taxon>Eukaryota</taxon>
        <taxon>Metazoa</taxon>
        <taxon>Chordata</taxon>
        <taxon>Tunicata</taxon>
        <taxon>Ascidiacea</taxon>
        <taxon>Phlebobranchia</taxon>
        <taxon>Cionidae</taxon>
        <taxon>Ciona</taxon>
    </lineage>
</organism>